<name>A0ABN6JTQ1_9BURK</name>
<organism evidence="2 3">
    <name type="scientific">Paraburkholderia terrae</name>
    <dbReference type="NCBI Taxonomy" id="311230"/>
    <lineage>
        <taxon>Bacteria</taxon>
        <taxon>Pseudomonadati</taxon>
        <taxon>Pseudomonadota</taxon>
        <taxon>Betaproteobacteria</taxon>
        <taxon>Burkholderiales</taxon>
        <taxon>Burkholderiaceae</taxon>
        <taxon>Paraburkholderia</taxon>
    </lineage>
</organism>
<keyword evidence="3" id="KW-1185">Reference proteome</keyword>
<evidence type="ECO:0000313" key="3">
    <source>
        <dbReference type="Proteomes" id="UP001319874"/>
    </source>
</evidence>
<dbReference type="SUPFAM" id="SSF47090">
    <property type="entry name" value="PGBD-like"/>
    <property type="match status" value="1"/>
</dbReference>
<dbReference type="InterPro" id="IPR036366">
    <property type="entry name" value="PGBDSf"/>
</dbReference>
<reference evidence="2 3" key="1">
    <citation type="journal article" date="2022" name="Front. Microbiol.">
        <title>Identification and characterization of a novel class of self-sufficient cytochrome P450 hydroxylase involved in cyclohexanecarboxylate degradation in Paraburkholderia terrae strain KU-64.</title>
        <authorList>
            <person name="Yamamoto T."/>
            <person name="Hasegawa Y."/>
            <person name="Iwaki H."/>
        </authorList>
    </citation>
    <scope>NUCLEOTIDE SEQUENCE [LARGE SCALE GENOMIC DNA]</scope>
    <source>
        <strain evidence="2 3">KU-64</strain>
    </source>
</reference>
<dbReference type="RefSeq" id="WP_229516133.1">
    <property type="nucleotide sequence ID" value="NZ_AP024957.1"/>
</dbReference>
<dbReference type="InterPro" id="IPR036365">
    <property type="entry name" value="PGBD-like_sf"/>
</dbReference>
<evidence type="ECO:0000313" key="2">
    <source>
        <dbReference type="EMBL" id="BCZ84371.1"/>
    </source>
</evidence>
<accession>A0ABN6JTQ1</accession>
<evidence type="ECO:0008006" key="4">
    <source>
        <dbReference type="Google" id="ProtNLM"/>
    </source>
</evidence>
<evidence type="ECO:0000256" key="1">
    <source>
        <dbReference type="SAM" id="MobiDB-lite"/>
    </source>
</evidence>
<protein>
    <recommendedName>
        <fullName evidence="4">Peptidoglycan binding-like domain-containing protein</fullName>
    </recommendedName>
</protein>
<dbReference type="Gene3D" id="1.10.101.10">
    <property type="entry name" value="PGBD-like superfamily/PGBD"/>
    <property type="match status" value="1"/>
</dbReference>
<feature type="compositionally biased region" description="Polar residues" evidence="1">
    <location>
        <begin position="87"/>
        <end position="97"/>
    </location>
</feature>
<sequence>MLQQGNKGEAVIRVSTALSELSLYPTSIIDEYFAPALTTAVTSYQMAKGFFGKAQSGKIDKLTFDQLDRDFLTGFSVERGVLAKQKSATIPSETQSVDPAEQAASARAVSTEPSADPVTKQQPEFRPDIPGKGNYGTRLRAIVDQRIHDLWNGIGKGKSVAHATPGALYDAPTIDTLAAEAQASTNAVFGEYIKGKVVPALKMGTSVSDAWKHKEDKLKTGGKAEEDSAIGWRVKKILDGYEKVKDLDAEHGAIQTRNKEKAIIGPIKADLMKKYRNELLELHKAWLGYTEGGVIYVQLFKGATANDQRSSRWKLYQVIIHEYIHTLEHGDYAAYHGSLDSRKGGFTLREGTTDYFTKIVWSSINITDALRAKIEGPVHDPQVKFAIPPLRTYPEAKNAERLAGVVGIRNLAATFFLGKVDLIGKP</sequence>
<dbReference type="EMBL" id="AP024957">
    <property type="protein sequence ID" value="BCZ84371.1"/>
    <property type="molecule type" value="Genomic_DNA"/>
</dbReference>
<dbReference type="Proteomes" id="UP001319874">
    <property type="component" value="Chromosome 3"/>
</dbReference>
<gene>
    <name evidence="2" type="ORF">PTKU64_80460</name>
</gene>
<feature type="region of interest" description="Disordered" evidence="1">
    <location>
        <begin position="87"/>
        <end position="133"/>
    </location>
</feature>
<proteinExistence type="predicted"/>